<dbReference type="Gene3D" id="3.40.50.720">
    <property type="entry name" value="NAD(P)-binding Rossmann-like Domain"/>
    <property type="match status" value="2"/>
</dbReference>
<dbReference type="InterPro" id="IPR050857">
    <property type="entry name" value="D-2-hydroxyacid_DH"/>
</dbReference>
<dbReference type="PANTHER" id="PTHR42789">
    <property type="entry name" value="D-ISOMER SPECIFIC 2-HYDROXYACID DEHYDROGENASE FAMILY PROTEIN (AFU_ORTHOLOGUE AFUA_6G10090)"/>
    <property type="match status" value="1"/>
</dbReference>
<reference evidence="8 9" key="1">
    <citation type="submission" date="2014-03" db="EMBL/GenBank/DDBJ databases">
        <title>Genomics of Bifidobacteria.</title>
        <authorList>
            <person name="Ventura M."/>
            <person name="Milani C."/>
            <person name="Lugli G.A."/>
        </authorList>
    </citation>
    <scope>NUCLEOTIDE SEQUENCE [LARGE SCALE GENOMIC DNA]</scope>
    <source>
        <strain evidence="8 9">LMG 21811</strain>
    </source>
</reference>
<dbReference type="SUPFAM" id="SSF52283">
    <property type="entry name" value="Formate/glycerate dehydrogenase catalytic domain-like"/>
    <property type="match status" value="1"/>
</dbReference>
<dbReference type="EMBL" id="JGZL01000012">
    <property type="protein sequence ID" value="KFI87560.1"/>
    <property type="molecule type" value="Genomic_DNA"/>
</dbReference>
<organism evidence="8 9">
    <name type="scientific">Bifidobacterium ruminantium</name>
    <dbReference type="NCBI Taxonomy" id="78346"/>
    <lineage>
        <taxon>Bacteria</taxon>
        <taxon>Bacillati</taxon>
        <taxon>Actinomycetota</taxon>
        <taxon>Actinomycetes</taxon>
        <taxon>Bifidobacteriales</taxon>
        <taxon>Bifidobacteriaceae</taxon>
        <taxon>Bifidobacterium</taxon>
    </lineage>
</organism>
<dbReference type="EC" id="1.1.1.95" evidence="8"/>
<name>A0A087CWB0_BIFRU</name>
<dbReference type="STRING" id="78346.BRUM_0701"/>
<dbReference type="PROSITE" id="PS00065">
    <property type="entry name" value="D_2_HYDROXYACID_DH_1"/>
    <property type="match status" value="1"/>
</dbReference>
<evidence type="ECO:0000259" key="6">
    <source>
        <dbReference type="Pfam" id="PF00389"/>
    </source>
</evidence>
<evidence type="ECO:0000313" key="9">
    <source>
        <dbReference type="Proteomes" id="UP000029078"/>
    </source>
</evidence>
<evidence type="ECO:0000256" key="1">
    <source>
        <dbReference type="ARBA" id="ARBA00005854"/>
    </source>
</evidence>
<sequence length="330" mass="35772">MDGIFETQPERTDLPLVVMPVVIASMIEPFKKNFAMLENVARVRMYEDFTLDEDTIVERCKDADAVMVIGFHCTDAILDRLPNVKCYAFGGTGVASYINLDKSKERGIRVCNVLHYGDHAVAEHTMALLMELTRHAGALDAQVKQGDWDGADGFELFGKRLGIIGLGGIGQTVAGIAKAFGMKVSAWNSHVPAQVFADLGVTPVDDMNELIAGSDVVSVHMPLLDSTRGIIAAENLEALRPGTLFVNTARAEVIEPGALLARLQRGDIPAALDVFEHEPLTADDPLCKIPGIVLTPHIAWRTDGAYIGLTKQVVQSITAFFKGEDFNVVV</sequence>
<dbReference type="SUPFAM" id="SSF51735">
    <property type="entry name" value="NAD(P)-binding Rossmann-fold domains"/>
    <property type="match status" value="1"/>
</dbReference>
<proteinExistence type="inferred from homology"/>
<feature type="domain" description="D-isomer specific 2-hydroxyacid dehydrogenase catalytic" evidence="6">
    <location>
        <begin position="24"/>
        <end position="327"/>
    </location>
</feature>
<dbReference type="InterPro" id="IPR006140">
    <property type="entry name" value="D-isomer_DH_NAD-bd"/>
</dbReference>
<comment type="caution">
    <text evidence="8">The sequence shown here is derived from an EMBL/GenBank/DDBJ whole genome shotgun (WGS) entry which is preliminary data.</text>
</comment>
<evidence type="ECO:0000256" key="4">
    <source>
        <dbReference type="ARBA" id="ARBA00023027"/>
    </source>
</evidence>
<dbReference type="InterPro" id="IPR029752">
    <property type="entry name" value="D-isomer_DH_CS1"/>
</dbReference>
<evidence type="ECO:0000256" key="3">
    <source>
        <dbReference type="ARBA" id="ARBA00023002"/>
    </source>
</evidence>
<dbReference type="InterPro" id="IPR006139">
    <property type="entry name" value="D-isomer_2_OHA_DH_cat_dom"/>
</dbReference>
<dbReference type="GO" id="GO:0008652">
    <property type="term" value="P:amino acid biosynthetic process"/>
    <property type="evidence" value="ECO:0007669"/>
    <property type="project" value="UniProtKB-KW"/>
</dbReference>
<dbReference type="GO" id="GO:0051287">
    <property type="term" value="F:NAD binding"/>
    <property type="evidence" value="ECO:0007669"/>
    <property type="project" value="InterPro"/>
</dbReference>
<dbReference type="Proteomes" id="UP000029078">
    <property type="component" value="Unassembled WGS sequence"/>
</dbReference>
<dbReference type="AlphaFoldDB" id="A0A087CWB0"/>
<dbReference type="GO" id="GO:0004617">
    <property type="term" value="F:phosphoglycerate dehydrogenase activity"/>
    <property type="evidence" value="ECO:0007669"/>
    <property type="project" value="UniProtKB-EC"/>
</dbReference>
<comment type="similarity">
    <text evidence="1 5">Belongs to the D-isomer specific 2-hydroxyacid dehydrogenase family.</text>
</comment>
<gene>
    <name evidence="8" type="ORF">BRUM_0701</name>
</gene>
<dbReference type="Pfam" id="PF02826">
    <property type="entry name" value="2-Hacid_dh_C"/>
    <property type="match status" value="1"/>
</dbReference>
<evidence type="ECO:0000313" key="8">
    <source>
        <dbReference type="EMBL" id="KFI87560.1"/>
    </source>
</evidence>
<dbReference type="eggNOG" id="COG0111">
    <property type="taxonomic scope" value="Bacteria"/>
</dbReference>
<keyword evidence="4" id="KW-0520">NAD</keyword>
<evidence type="ECO:0000256" key="5">
    <source>
        <dbReference type="RuleBase" id="RU003719"/>
    </source>
</evidence>
<dbReference type="InterPro" id="IPR036291">
    <property type="entry name" value="NAD(P)-bd_dom_sf"/>
</dbReference>
<dbReference type="Pfam" id="PF00389">
    <property type="entry name" value="2-Hacid_dh"/>
    <property type="match status" value="1"/>
</dbReference>
<dbReference type="CDD" id="cd12169">
    <property type="entry name" value="PGDH_like_1"/>
    <property type="match status" value="1"/>
</dbReference>
<keyword evidence="3 5" id="KW-0560">Oxidoreductase</keyword>
<dbReference type="RefSeq" id="WP_026646520.1">
    <property type="nucleotide sequence ID" value="NZ_CALLHR010000054.1"/>
</dbReference>
<protein>
    <submittedName>
        <fullName evidence="8">D-isomer specific 2-hydroxyacid dehydrogenase</fullName>
        <ecNumber evidence="8">1.1.1.95</ecNumber>
    </submittedName>
</protein>
<evidence type="ECO:0000259" key="7">
    <source>
        <dbReference type="Pfam" id="PF02826"/>
    </source>
</evidence>
<evidence type="ECO:0000256" key="2">
    <source>
        <dbReference type="ARBA" id="ARBA00022605"/>
    </source>
</evidence>
<keyword evidence="9" id="KW-1185">Reference proteome</keyword>
<accession>A0A087CWB0</accession>
<dbReference type="PANTHER" id="PTHR42789:SF1">
    <property type="entry name" value="D-ISOMER SPECIFIC 2-HYDROXYACID DEHYDROGENASE FAMILY PROTEIN (AFU_ORTHOLOGUE AFUA_6G10090)"/>
    <property type="match status" value="1"/>
</dbReference>
<feature type="domain" description="D-isomer specific 2-hydroxyacid dehydrogenase NAD-binding" evidence="7">
    <location>
        <begin position="126"/>
        <end position="299"/>
    </location>
</feature>
<keyword evidence="2" id="KW-0028">Amino-acid biosynthesis</keyword>